<dbReference type="AlphaFoldDB" id="A0A1G5R0M3"/>
<sequence length="116" mass="12540">MAMRWQDWMNLLLGVWLIAAPYLMFYDPGFDGIASWNSYLVGGALVIVTGIGLAKLIPWREWVVLVLGIWLIISGLLLGFLAGNQIALWNGIITGIVVVIGSASALRAADKGQRGA</sequence>
<protein>
    <submittedName>
        <fullName evidence="3">SPW repeat-containing protein</fullName>
    </submittedName>
</protein>
<feature type="transmembrane region" description="Helical" evidence="1">
    <location>
        <begin position="62"/>
        <end position="81"/>
    </location>
</feature>
<dbReference type="RefSeq" id="WP_217632018.1">
    <property type="nucleotide sequence ID" value="NZ_FMWD01000012.1"/>
</dbReference>
<dbReference type="Pfam" id="PF03779">
    <property type="entry name" value="SPW"/>
    <property type="match status" value="1"/>
</dbReference>
<evidence type="ECO:0000259" key="2">
    <source>
        <dbReference type="Pfam" id="PF03779"/>
    </source>
</evidence>
<keyword evidence="4" id="KW-1185">Reference proteome</keyword>
<accession>A0A1G5R0M3</accession>
<dbReference type="InterPro" id="IPR005530">
    <property type="entry name" value="SPW"/>
</dbReference>
<evidence type="ECO:0000313" key="4">
    <source>
        <dbReference type="Proteomes" id="UP000199648"/>
    </source>
</evidence>
<organism evidence="3 4">
    <name type="scientific">Thiohalomonas denitrificans</name>
    <dbReference type="NCBI Taxonomy" id="415747"/>
    <lineage>
        <taxon>Bacteria</taxon>
        <taxon>Pseudomonadati</taxon>
        <taxon>Pseudomonadota</taxon>
        <taxon>Gammaproteobacteria</taxon>
        <taxon>Thiohalomonadales</taxon>
        <taxon>Thiohalomonadaceae</taxon>
        <taxon>Thiohalomonas</taxon>
    </lineage>
</organism>
<feature type="domain" description="SPW repeat-containing integral membrane" evidence="2">
    <location>
        <begin position="5"/>
        <end position="101"/>
    </location>
</feature>
<evidence type="ECO:0000256" key="1">
    <source>
        <dbReference type="SAM" id="Phobius"/>
    </source>
</evidence>
<dbReference type="STRING" id="415747.SAMN03097708_03041"/>
<proteinExistence type="predicted"/>
<feature type="transmembrane region" description="Helical" evidence="1">
    <location>
        <begin position="87"/>
        <end position="106"/>
    </location>
</feature>
<feature type="transmembrane region" description="Helical" evidence="1">
    <location>
        <begin position="7"/>
        <end position="26"/>
    </location>
</feature>
<reference evidence="3 4" key="1">
    <citation type="submission" date="2016-10" db="EMBL/GenBank/DDBJ databases">
        <authorList>
            <person name="de Groot N.N."/>
        </authorList>
    </citation>
    <scope>NUCLEOTIDE SEQUENCE [LARGE SCALE GENOMIC DNA]</scope>
    <source>
        <strain evidence="3 4">HLD2</strain>
    </source>
</reference>
<evidence type="ECO:0000313" key="3">
    <source>
        <dbReference type="EMBL" id="SCZ66879.1"/>
    </source>
</evidence>
<dbReference type="EMBL" id="FMWD01000012">
    <property type="protein sequence ID" value="SCZ66879.1"/>
    <property type="molecule type" value="Genomic_DNA"/>
</dbReference>
<name>A0A1G5R0M3_9GAMM</name>
<keyword evidence="1" id="KW-0472">Membrane</keyword>
<dbReference type="Proteomes" id="UP000199648">
    <property type="component" value="Unassembled WGS sequence"/>
</dbReference>
<keyword evidence="1" id="KW-1133">Transmembrane helix</keyword>
<gene>
    <name evidence="3" type="ORF">SAMN03097708_03041</name>
</gene>
<feature type="transmembrane region" description="Helical" evidence="1">
    <location>
        <begin position="38"/>
        <end position="57"/>
    </location>
</feature>
<keyword evidence="1" id="KW-0812">Transmembrane</keyword>